<accession>A0A8J6M6V7</accession>
<proteinExistence type="inferred from homology"/>
<gene>
    <name evidence="4" type="ORF">H8S11_05720</name>
</gene>
<feature type="domain" description="EamA" evidence="3">
    <location>
        <begin position="6"/>
        <end position="132"/>
    </location>
</feature>
<organism evidence="4 5">
    <name type="scientific">Flintibacter hominis</name>
    <dbReference type="NCBI Taxonomy" id="2763048"/>
    <lineage>
        <taxon>Bacteria</taxon>
        <taxon>Bacillati</taxon>
        <taxon>Bacillota</taxon>
        <taxon>Clostridia</taxon>
        <taxon>Eubacteriales</taxon>
        <taxon>Flintibacter</taxon>
    </lineage>
</organism>
<dbReference type="PANTHER" id="PTHR22911">
    <property type="entry name" value="ACYL-MALONYL CONDENSING ENZYME-RELATED"/>
    <property type="match status" value="1"/>
</dbReference>
<dbReference type="Gene3D" id="1.10.3730.20">
    <property type="match status" value="1"/>
</dbReference>
<feature type="transmembrane region" description="Helical" evidence="2">
    <location>
        <begin position="228"/>
        <end position="247"/>
    </location>
</feature>
<reference evidence="4" key="1">
    <citation type="submission" date="2020-08" db="EMBL/GenBank/DDBJ databases">
        <title>Genome public.</title>
        <authorList>
            <person name="Liu C."/>
            <person name="Sun Q."/>
        </authorList>
    </citation>
    <scope>NUCLEOTIDE SEQUENCE</scope>
    <source>
        <strain evidence="4">NSJ-23</strain>
    </source>
</reference>
<keyword evidence="2" id="KW-0472">Membrane</keyword>
<name>A0A8J6M6V7_9FIRM</name>
<dbReference type="InterPro" id="IPR037185">
    <property type="entry name" value="EmrE-like"/>
</dbReference>
<feature type="transmembrane region" description="Helical" evidence="2">
    <location>
        <begin position="60"/>
        <end position="81"/>
    </location>
</feature>
<evidence type="ECO:0000313" key="4">
    <source>
        <dbReference type="EMBL" id="MBC5722303.1"/>
    </source>
</evidence>
<dbReference type="AlphaFoldDB" id="A0A8J6M6V7"/>
<dbReference type="GO" id="GO:0016020">
    <property type="term" value="C:membrane"/>
    <property type="evidence" value="ECO:0007669"/>
    <property type="project" value="InterPro"/>
</dbReference>
<sequence>MTASQRGTLFVAISAALYSIGGLCIKVIPWNGMSINGGRTAIALVVIGAYLLWTKHPLRLNRWVALGALSVFGTNALFSLANKLTTAANAIVLQFTVPIFVILFSALFFRKKPQKLDLAACAVVLGGILFFFLDSLEMGGGLGNVLALLSGVSYAGVFLMNDMPDSDAISSVFWGDVLSAVTGLPFLAHETEFTATAVFSLVILGAFQVGVAYVLLCIGLKTTPPVTASLISGIEPVLNPILVAIFYKEAIGAYAMVGAAIVIGGVVAYNVLKLKLGAKAQHSNIPTK</sequence>
<protein>
    <submittedName>
        <fullName evidence="4">EamA family transporter</fullName>
    </submittedName>
</protein>
<dbReference type="Pfam" id="PF00892">
    <property type="entry name" value="EamA"/>
    <property type="match status" value="2"/>
</dbReference>
<comment type="similarity">
    <text evidence="1">Belongs to the EamA transporter family.</text>
</comment>
<feature type="transmembrane region" description="Helical" evidence="2">
    <location>
        <begin position="116"/>
        <end position="133"/>
    </location>
</feature>
<dbReference type="EMBL" id="JACOPO010000003">
    <property type="protein sequence ID" value="MBC5722303.1"/>
    <property type="molecule type" value="Genomic_DNA"/>
</dbReference>
<feature type="transmembrane region" description="Helical" evidence="2">
    <location>
        <begin position="87"/>
        <end position="109"/>
    </location>
</feature>
<comment type="caution">
    <text evidence="4">The sequence shown here is derived from an EMBL/GenBank/DDBJ whole genome shotgun (WGS) entry which is preliminary data.</text>
</comment>
<feature type="transmembrane region" description="Helical" evidence="2">
    <location>
        <begin position="7"/>
        <end position="28"/>
    </location>
</feature>
<feature type="transmembrane region" description="Helical" evidence="2">
    <location>
        <begin position="194"/>
        <end position="216"/>
    </location>
</feature>
<keyword evidence="2" id="KW-0812">Transmembrane</keyword>
<feature type="transmembrane region" description="Helical" evidence="2">
    <location>
        <begin position="139"/>
        <end position="159"/>
    </location>
</feature>
<dbReference type="PANTHER" id="PTHR22911:SF79">
    <property type="entry name" value="MOBA-LIKE NTP TRANSFERASE DOMAIN-CONTAINING PROTEIN"/>
    <property type="match status" value="1"/>
</dbReference>
<feature type="transmembrane region" description="Helical" evidence="2">
    <location>
        <begin position="34"/>
        <end position="53"/>
    </location>
</feature>
<dbReference type="Proteomes" id="UP000628736">
    <property type="component" value="Unassembled WGS sequence"/>
</dbReference>
<evidence type="ECO:0000256" key="2">
    <source>
        <dbReference type="SAM" id="Phobius"/>
    </source>
</evidence>
<dbReference type="SUPFAM" id="SSF103481">
    <property type="entry name" value="Multidrug resistance efflux transporter EmrE"/>
    <property type="match status" value="2"/>
</dbReference>
<feature type="transmembrane region" description="Helical" evidence="2">
    <location>
        <begin position="171"/>
        <end position="188"/>
    </location>
</feature>
<evidence type="ECO:0000259" key="3">
    <source>
        <dbReference type="Pfam" id="PF00892"/>
    </source>
</evidence>
<evidence type="ECO:0000313" key="5">
    <source>
        <dbReference type="Proteomes" id="UP000628736"/>
    </source>
</evidence>
<keyword evidence="5" id="KW-1185">Reference proteome</keyword>
<feature type="domain" description="EamA" evidence="3">
    <location>
        <begin position="142"/>
        <end position="268"/>
    </location>
</feature>
<dbReference type="RefSeq" id="WP_186852504.1">
    <property type="nucleotide sequence ID" value="NZ_JACOPO010000003.1"/>
</dbReference>
<evidence type="ECO:0000256" key="1">
    <source>
        <dbReference type="ARBA" id="ARBA00007362"/>
    </source>
</evidence>
<feature type="transmembrane region" description="Helical" evidence="2">
    <location>
        <begin position="253"/>
        <end position="272"/>
    </location>
</feature>
<dbReference type="InterPro" id="IPR000620">
    <property type="entry name" value="EamA_dom"/>
</dbReference>
<keyword evidence="2" id="KW-1133">Transmembrane helix</keyword>